<dbReference type="AlphaFoldDB" id="A0AAD9QCF6"/>
<protein>
    <submittedName>
        <fullName evidence="2">Uncharacterized protein</fullName>
    </submittedName>
</protein>
<gene>
    <name evidence="2" type="ORF">P5673_018935</name>
</gene>
<reference evidence="2" key="1">
    <citation type="journal article" date="2023" name="G3 (Bethesda)">
        <title>Whole genome assembly and annotation of the endangered Caribbean coral Acropora cervicornis.</title>
        <authorList>
            <person name="Selwyn J.D."/>
            <person name="Vollmer S.V."/>
        </authorList>
    </citation>
    <scope>NUCLEOTIDE SEQUENCE</scope>
    <source>
        <strain evidence="2">K2</strain>
    </source>
</reference>
<feature type="compositionally biased region" description="Acidic residues" evidence="1">
    <location>
        <begin position="420"/>
        <end position="444"/>
    </location>
</feature>
<reference evidence="2" key="2">
    <citation type="journal article" date="2023" name="Science">
        <title>Genomic signatures of disease resistance in endangered staghorn corals.</title>
        <authorList>
            <person name="Vollmer S.V."/>
            <person name="Selwyn J.D."/>
            <person name="Despard B.A."/>
            <person name="Roesel C.L."/>
        </authorList>
    </citation>
    <scope>NUCLEOTIDE SEQUENCE</scope>
    <source>
        <strain evidence="2">K2</strain>
    </source>
</reference>
<organism evidence="2 3">
    <name type="scientific">Acropora cervicornis</name>
    <name type="common">Staghorn coral</name>
    <dbReference type="NCBI Taxonomy" id="6130"/>
    <lineage>
        <taxon>Eukaryota</taxon>
        <taxon>Metazoa</taxon>
        <taxon>Cnidaria</taxon>
        <taxon>Anthozoa</taxon>
        <taxon>Hexacorallia</taxon>
        <taxon>Scleractinia</taxon>
        <taxon>Astrocoeniina</taxon>
        <taxon>Acroporidae</taxon>
        <taxon>Acropora</taxon>
    </lineage>
</organism>
<feature type="compositionally biased region" description="Polar residues" evidence="1">
    <location>
        <begin position="221"/>
        <end position="234"/>
    </location>
</feature>
<keyword evidence="3" id="KW-1185">Reference proteome</keyword>
<feature type="compositionally biased region" description="Basic and acidic residues" evidence="1">
    <location>
        <begin position="402"/>
        <end position="416"/>
    </location>
</feature>
<accession>A0AAD9QCF6</accession>
<evidence type="ECO:0000313" key="2">
    <source>
        <dbReference type="EMBL" id="KAK2558728.1"/>
    </source>
</evidence>
<dbReference type="EMBL" id="JARQWQ010000043">
    <property type="protein sequence ID" value="KAK2558728.1"/>
    <property type="molecule type" value="Genomic_DNA"/>
</dbReference>
<feature type="region of interest" description="Disordered" evidence="1">
    <location>
        <begin position="347"/>
        <end position="378"/>
    </location>
</feature>
<evidence type="ECO:0000313" key="3">
    <source>
        <dbReference type="Proteomes" id="UP001249851"/>
    </source>
</evidence>
<dbReference type="PANTHER" id="PTHR46579:SF2">
    <property type="entry name" value="C2H2-TYPE DOMAIN-CONTAINING PROTEIN"/>
    <property type="match status" value="1"/>
</dbReference>
<dbReference type="PANTHER" id="PTHR46579">
    <property type="entry name" value="F5/8 TYPE C DOMAIN-CONTAINING PROTEIN-RELATED"/>
    <property type="match status" value="1"/>
</dbReference>
<sequence length="444" mass="49790">MENNRQVAKKCSNTYYSRGRKKTCNATMMTRVTLQNGKTCFYPIKYYCANSIIEELEKFLLRNNFASNCELWRKREVAERLLANVCINLSCCLMCVSSDTPATRKISGFKGHSALLGCSRCLNRFRGGFGENKDYSGFERNSWKPRTNRDHRHQAVKISQCKTKAEHNLEGQNSGISYYTVLLELEYFVVIRFCTINRMHNLFLGTSKKMFKVLNKLLASSTSDPQSSKNSTCMDTEKEVMSDSPVPNNTLLEEATATIPGVEDTVMPFENVDFANASMQYDHANSSCMVTPTGNEGDVEVPPEHINCWVNEPEQSEVLDSSFDETPSGPFDAVNNMEEVAEALLLGKVSSQTEEAEVDDTGRNKRPGDLPTNLASDKTQTEVVTITIDNEVNVDEDGCAEHMNIDHEELNEEGQHSQETGDEGDQDWPPEEAETAYEQAGDDD</sequence>
<feature type="region of interest" description="Disordered" evidence="1">
    <location>
        <begin position="221"/>
        <end position="247"/>
    </location>
</feature>
<feature type="region of interest" description="Disordered" evidence="1">
    <location>
        <begin position="402"/>
        <end position="444"/>
    </location>
</feature>
<dbReference type="Proteomes" id="UP001249851">
    <property type="component" value="Unassembled WGS sequence"/>
</dbReference>
<comment type="caution">
    <text evidence="2">The sequence shown here is derived from an EMBL/GenBank/DDBJ whole genome shotgun (WGS) entry which is preliminary data.</text>
</comment>
<evidence type="ECO:0000256" key="1">
    <source>
        <dbReference type="SAM" id="MobiDB-lite"/>
    </source>
</evidence>
<name>A0AAD9QCF6_ACRCE</name>
<proteinExistence type="predicted"/>